<dbReference type="InterPro" id="IPR018712">
    <property type="entry name" value="Tle1-like_cat"/>
</dbReference>
<evidence type="ECO:0000259" key="2">
    <source>
        <dbReference type="Pfam" id="PF09994"/>
    </source>
</evidence>
<feature type="compositionally biased region" description="Polar residues" evidence="1">
    <location>
        <begin position="324"/>
        <end position="336"/>
    </location>
</feature>
<evidence type="ECO:0000256" key="1">
    <source>
        <dbReference type="SAM" id="MobiDB-lite"/>
    </source>
</evidence>
<feature type="compositionally biased region" description="Basic residues" evidence="1">
    <location>
        <begin position="197"/>
        <end position="210"/>
    </location>
</feature>
<feature type="domain" description="T6SS Phospholipase effector Tle1-like catalytic" evidence="2">
    <location>
        <begin position="11"/>
        <end position="266"/>
    </location>
</feature>
<evidence type="ECO:0000313" key="3">
    <source>
        <dbReference type="EMBL" id="CAE6525224.1"/>
    </source>
</evidence>
<feature type="compositionally biased region" description="Polar residues" evidence="1">
    <location>
        <begin position="304"/>
        <end position="316"/>
    </location>
</feature>
<sequence>MYQRDDEEGWEMSNGFKQTFSIDVEIYFMGVFDTVNSVGLIPHELPFAKSNYVVRYFRHAVALDEHRSKFKDNLWGRTSDNDAALAAPPRQDYVSRRRREQLRKENLDAMQPGLLDYGATMAETIGEVVESFSETVEGVAKAVRAVKKCASNVLNALGGRFIPHTDFMNSRRYRTAKGSGIYPPPQHDPIPVEQNKKMNRPGGHRRVKRKKNSVVHVIGGKLVNQAETDVEEVWFAGSHTDVGGGSVKNGERYSLARISLRWMIRQCFKCNTGIMFHSNLLEDVGLSPETLWPDVLPRPPPITSLDQIPDYSSSEYSDPRYSHYPTTSDINSTSGPYQHRRTTLPGQPIRHYTQLSGTVNPSEPYIPIHWRIAHELRDFGPDAWKQREPFINEEVEDFKDALSPIYDQLSLNWWWWILEFIPIQQVWRKKEKGWRRLFGINLGGPRVITGQKRDGVNVHRTVRIRMEAKANIDGKQFRYTPRAALKKPWIQWLDGSEKAIS</sequence>
<accession>A0A8H3DJ66</accession>
<dbReference type="EMBL" id="CAJMWZ010006614">
    <property type="protein sequence ID" value="CAE6525224.1"/>
    <property type="molecule type" value="Genomic_DNA"/>
</dbReference>
<protein>
    <recommendedName>
        <fullName evidence="2">T6SS Phospholipase effector Tle1-like catalytic domain-containing protein</fullName>
    </recommendedName>
</protein>
<reference evidence="3" key="1">
    <citation type="submission" date="2021-01" db="EMBL/GenBank/DDBJ databases">
        <authorList>
            <person name="Kaushik A."/>
        </authorList>
    </citation>
    <scope>NUCLEOTIDE SEQUENCE</scope>
    <source>
        <strain evidence="3">Type strain: AG8-Rh-89/</strain>
    </source>
</reference>
<dbReference type="PANTHER" id="PTHR33840:SF2">
    <property type="entry name" value="TLE1 PHOSPHOLIPASE DOMAIN-CONTAINING PROTEIN"/>
    <property type="match status" value="1"/>
</dbReference>
<name>A0A8H3DJ66_9AGAM</name>
<dbReference type="PANTHER" id="PTHR33840">
    <property type="match status" value="1"/>
</dbReference>
<gene>
    <name evidence="3" type="ORF">RDB_LOCUS123102</name>
</gene>
<comment type="caution">
    <text evidence="3">The sequence shown here is derived from an EMBL/GenBank/DDBJ whole genome shotgun (WGS) entry which is preliminary data.</text>
</comment>
<proteinExistence type="predicted"/>
<dbReference type="AlphaFoldDB" id="A0A8H3DJ66"/>
<feature type="region of interest" description="Disordered" evidence="1">
    <location>
        <begin position="303"/>
        <end position="344"/>
    </location>
</feature>
<feature type="region of interest" description="Disordered" evidence="1">
    <location>
        <begin position="178"/>
        <end position="210"/>
    </location>
</feature>
<evidence type="ECO:0000313" key="4">
    <source>
        <dbReference type="Proteomes" id="UP000663850"/>
    </source>
</evidence>
<organism evidence="3 4">
    <name type="scientific">Rhizoctonia solani</name>
    <dbReference type="NCBI Taxonomy" id="456999"/>
    <lineage>
        <taxon>Eukaryota</taxon>
        <taxon>Fungi</taxon>
        <taxon>Dikarya</taxon>
        <taxon>Basidiomycota</taxon>
        <taxon>Agaricomycotina</taxon>
        <taxon>Agaricomycetes</taxon>
        <taxon>Cantharellales</taxon>
        <taxon>Ceratobasidiaceae</taxon>
        <taxon>Rhizoctonia</taxon>
    </lineage>
</organism>
<dbReference type="Proteomes" id="UP000663850">
    <property type="component" value="Unassembled WGS sequence"/>
</dbReference>
<dbReference type="Pfam" id="PF09994">
    <property type="entry name" value="T6SS_Tle1-like_cat"/>
    <property type="match status" value="1"/>
</dbReference>